<dbReference type="NCBIfam" id="TIGR02675">
    <property type="entry name" value="tape_meas_nterm"/>
    <property type="match status" value="1"/>
</dbReference>
<dbReference type="AlphaFoldDB" id="A0A1W2ARG3"/>
<evidence type="ECO:0000313" key="3">
    <source>
        <dbReference type="EMBL" id="SMC63174.1"/>
    </source>
</evidence>
<dbReference type="PANTHER" id="PTHR38812:SF2">
    <property type="entry name" value="MU-LIKE PROPHAGE FLUMU PROTEIN GP42"/>
    <property type="match status" value="1"/>
</dbReference>
<dbReference type="Pfam" id="PF20155">
    <property type="entry name" value="TMP_3"/>
    <property type="match status" value="1"/>
</dbReference>
<gene>
    <name evidence="3" type="ORF">SAMN04488500_10659</name>
</gene>
<feature type="region of interest" description="Disordered" evidence="1">
    <location>
        <begin position="417"/>
        <end position="449"/>
    </location>
</feature>
<reference evidence="3 4" key="1">
    <citation type="submission" date="2017-04" db="EMBL/GenBank/DDBJ databases">
        <authorList>
            <person name="Afonso C.L."/>
            <person name="Miller P.J."/>
            <person name="Scott M.A."/>
            <person name="Spackman E."/>
            <person name="Goraichik I."/>
            <person name="Dimitrov K.M."/>
            <person name="Suarez D.L."/>
            <person name="Swayne D.E."/>
        </authorList>
    </citation>
    <scope>NUCLEOTIDE SEQUENCE [LARGE SCALE GENOMIC DNA]</scope>
    <source>
        <strain evidence="3 4">DSM 5090</strain>
    </source>
</reference>
<protein>
    <submittedName>
        <fullName evidence="3">Tape measure domain-containing protein</fullName>
    </submittedName>
</protein>
<dbReference type="PANTHER" id="PTHR38812">
    <property type="entry name" value="MU-LIKE PROPHAGE FLUMU PROTEIN GP42"/>
    <property type="match status" value="1"/>
</dbReference>
<evidence type="ECO:0000313" key="4">
    <source>
        <dbReference type="Proteomes" id="UP000192738"/>
    </source>
</evidence>
<keyword evidence="4" id="KW-1185">Reference proteome</keyword>
<evidence type="ECO:0000256" key="1">
    <source>
        <dbReference type="SAM" id="MobiDB-lite"/>
    </source>
</evidence>
<name>A0A1W2ARG3_9FIRM</name>
<dbReference type="InterPro" id="IPR013491">
    <property type="entry name" value="Tape_meas_N"/>
</dbReference>
<dbReference type="Proteomes" id="UP000192738">
    <property type="component" value="Unassembled WGS sequence"/>
</dbReference>
<accession>A0A1W2ARG3</accession>
<evidence type="ECO:0000259" key="2">
    <source>
        <dbReference type="Pfam" id="PF20155"/>
    </source>
</evidence>
<feature type="domain" description="Tape measure protein N-terminal" evidence="2">
    <location>
        <begin position="58"/>
        <end position="243"/>
    </location>
</feature>
<sequence>MVKIGANSSQFRKEIAASQRQLRRAFGSEGMAASQATVDATGAAMGAISIAMGAVGVKAVKMAADMEQNRIAFETMLGSAQAANDFLQKLQVYAEKTPFTFDGLVTGSKRMLAMGFTVQEILPSLTAFGDAVAAVGGSTEVLDRVTLAFAQMKAKQRVSAEEMNQLAEAGIPAWEMLAKAIGTDVATAMDMAEKKAINGNTAIAGMIAQMSTKYGGMMQKQSQTITGIMSNIQDKASATMRKVGEDIVTAFDLKGVTTNALATLEEFSTKAKSMGIGGAMVDMVPASVEIAISGVTGALIARMIPAMYSAAIASTALGISMGPLMAIGAALGITLVTVAYQSSKSTAETHALADAMFTGAGSMVAVNSNAGELSYELINVGNSAIYAAKGMAELKKMEYAVNSLADFRRSEDSNKLPAWNTTVTSPTMPEIPSGGGAGGGSASDAMDELKEKAKSTTESIEREWVQLTKSELEQTDIWRDEQLATLEESKVANENYSRDVTRVNEMYAQKRIEIARNEASGIAAAMEEINNVRQGVANYSRGSSVLQDIENERQARIKAINDTTMAQVEKNTLIDQVNQQMWAKYEQYELSANSLHDTLQEIRYSGDLAQLQAFLTEDTAMRLNNYEAQQTMMDTYQQAYLQANATTSQLTADMYSTALTGLGTAFSDIITGAQSASDAFKSLGKSMLKVVADFVAKWIAGRIMMALFGEAAMGEQVLASALAGKAVALAWAPAAAMVSLASFGANSAPAMAGIGATVGLSMGLAGITGFATGGPISGPGTGTSDSILMWGSDGEYMVNAAATKSIGVDNLNYMNQTGQIPGFAAGGLVTGPSLSSLSSRYQSAGGLSDRILKKIGLSNQQPATVTQNNYGGIHTEVDLNDVMTGLGKIVTSAMRG</sequence>
<dbReference type="EMBL" id="FWXI01000006">
    <property type="protein sequence ID" value="SMC63174.1"/>
    <property type="molecule type" value="Genomic_DNA"/>
</dbReference>
<dbReference type="InterPro" id="IPR053058">
    <property type="entry name" value="Mulikevirus_tape_measure"/>
</dbReference>
<proteinExistence type="predicted"/>
<dbReference type="STRING" id="112901.SAMN04488500_10659"/>
<organism evidence="3 4">
    <name type="scientific">Sporomusa malonica</name>
    <dbReference type="NCBI Taxonomy" id="112901"/>
    <lineage>
        <taxon>Bacteria</taxon>
        <taxon>Bacillati</taxon>
        <taxon>Bacillota</taxon>
        <taxon>Negativicutes</taxon>
        <taxon>Selenomonadales</taxon>
        <taxon>Sporomusaceae</taxon>
        <taxon>Sporomusa</taxon>
    </lineage>
</organism>